<comment type="caution">
    <text evidence="3">The sequence shown here is derived from an EMBL/GenBank/DDBJ whole genome shotgun (WGS) entry which is preliminary data.</text>
</comment>
<feature type="region of interest" description="Disordered" evidence="1">
    <location>
        <begin position="91"/>
        <end position="222"/>
    </location>
</feature>
<feature type="compositionally biased region" description="Low complexity" evidence="1">
    <location>
        <begin position="130"/>
        <end position="147"/>
    </location>
</feature>
<evidence type="ECO:0000313" key="4">
    <source>
        <dbReference type="Proteomes" id="UP000539313"/>
    </source>
</evidence>
<gene>
    <name evidence="3" type="ORF">HNR21_005786</name>
</gene>
<keyword evidence="4" id="KW-1185">Reference proteome</keyword>
<dbReference type="Proteomes" id="UP000539313">
    <property type="component" value="Unassembled WGS sequence"/>
</dbReference>
<reference evidence="3 4" key="1">
    <citation type="submission" date="2020-08" db="EMBL/GenBank/DDBJ databases">
        <title>Sequencing the genomes of 1000 actinobacteria strains.</title>
        <authorList>
            <person name="Klenk H.-P."/>
        </authorList>
    </citation>
    <scope>NUCLEOTIDE SEQUENCE [LARGE SCALE GENOMIC DNA]</scope>
    <source>
        <strain evidence="3 4">DSM 45823</strain>
    </source>
</reference>
<accession>A0A7W3N3M7</accession>
<feature type="compositionally biased region" description="Low complexity" evidence="1">
    <location>
        <begin position="160"/>
        <end position="208"/>
    </location>
</feature>
<proteinExistence type="predicted"/>
<evidence type="ECO:0000256" key="1">
    <source>
        <dbReference type="SAM" id="MobiDB-lite"/>
    </source>
</evidence>
<dbReference type="AlphaFoldDB" id="A0A7W3N3M7"/>
<keyword evidence="2" id="KW-0812">Transmembrane</keyword>
<keyword evidence="2" id="KW-0472">Membrane</keyword>
<keyword evidence="2" id="KW-1133">Transmembrane helix</keyword>
<evidence type="ECO:0000313" key="3">
    <source>
        <dbReference type="EMBL" id="MBA9006904.1"/>
    </source>
</evidence>
<feature type="transmembrane region" description="Helical" evidence="2">
    <location>
        <begin position="63"/>
        <end position="81"/>
    </location>
</feature>
<organism evidence="3 4">
    <name type="scientific">Thermomonospora cellulosilytica</name>
    <dbReference type="NCBI Taxonomy" id="1411118"/>
    <lineage>
        <taxon>Bacteria</taxon>
        <taxon>Bacillati</taxon>
        <taxon>Actinomycetota</taxon>
        <taxon>Actinomycetes</taxon>
        <taxon>Streptosporangiales</taxon>
        <taxon>Thermomonosporaceae</taxon>
        <taxon>Thermomonospora</taxon>
    </lineage>
</organism>
<name>A0A7W3N3M7_9ACTN</name>
<dbReference type="RefSeq" id="WP_182707662.1">
    <property type="nucleotide sequence ID" value="NZ_JACJII010000001.1"/>
</dbReference>
<dbReference type="EMBL" id="JACJII010000001">
    <property type="protein sequence ID" value="MBA9006904.1"/>
    <property type="molecule type" value="Genomic_DNA"/>
</dbReference>
<evidence type="ECO:0000256" key="2">
    <source>
        <dbReference type="SAM" id="Phobius"/>
    </source>
</evidence>
<sequence>MTTDPHDEYGEILRRALHAEAEKVEPAPDGLERIRAGIERRSGGRTWDPALWLPEWLRPSGGWARPVLAVAGVMLAVALGVSAPQTIDRIASVGDRGPSESREDPAVAASGSGSRQYPGAPVSPVDPDRPTGAPASPAPTASPGAPGNVACAPEDLPGIAATPSPTTPAPTASAVPCSGPTDPQPGGDDPGTPTGDPDSPTSSPESPTGVPQTPAPGETSAP</sequence>
<protein>
    <submittedName>
        <fullName evidence="3">Uncharacterized protein</fullName>
    </submittedName>
</protein>